<dbReference type="EMBL" id="BLZR01000001">
    <property type="protein sequence ID" value="GFP73998.1"/>
    <property type="molecule type" value="Genomic_DNA"/>
</dbReference>
<sequence>MMVVENLWRKVNFDDKEYNYSYRLIKTDFRDSAVYGIEIERTDYDHNNNLINIERDCIEKISPIYDNVHQLLSLVYENQVSPIHLIDILGERVDELLGDFSTCCLSIAN</sequence>
<dbReference type="RefSeq" id="WP_244638081.1">
    <property type="nucleotide sequence ID" value="NZ_BLZR01000001.1"/>
</dbReference>
<evidence type="ECO:0000313" key="1">
    <source>
        <dbReference type="EMBL" id="GFP73998.1"/>
    </source>
</evidence>
<dbReference type="Pfam" id="PF20124">
    <property type="entry name" value="DUF6514"/>
    <property type="match status" value="1"/>
</dbReference>
<gene>
    <name evidence="1" type="ORF">bsdtw1_00035</name>
</gene>
<dbReference type="AlphaFoldDB" id="A0A6V8SFS9"/>
<comment type="caution">
    <text evidence="1">The sequence shown here is derived from an EMBL/GenBank/DDBJ whole genome shotgun (WGS) entry which is preliminary data.</text>
</comment>
<protein>
    <submittedName>
        <fullName evidence="1">Uncharacterized protein</fullName>
    </submittedName>
</protein>
<dbReference type="PIRSF" id="PIRSF033595">
    <property type="entry name" value="UCP033595"/>
    <property type="match status" value="1"/>
</dbReference>
<proteinExistence type="predicted"/>
<name>A0A6V8SFS9_9CLOT</name>
<organism evidence="1 2">
    <name type="scientific">Clostridium fungisolvens</name>
    <dbReference type="NCBI Taxonomy" id="1604897"/>
    <lineage>
        <taxon>Bacteria</taxon>
        <taxon>Bacillati</taxon>
        <taxon>Bacillota</taxon>
        <taxon>Clostridia</taxon>
        <taxon>Eubacteriales</taxon>
        <taxon>Clostridiaceae</taxon>
        <taxon>Clostridium</taxon>
    </lineage>
</organism>
<accession>A0A6V8SFS9</accession>
<dbReference type="Proteomes" id="UP000580568">
    <property type="component" value="Unassembled WGS sequence"/>
</dbReference>
<dbReference type="InterPro" id="IPR017016">
    <property type="entry name" value="UCP033595"/>
</dbReference>
<reference evidence="1 2" key="1">
    <citation type="submission" date="2020-07" db="EMBL/GenBank/DDBJ databases">
        <title>A new beta-1,3-glucan-decomposing anaerobic bacterium isolated from anoxic soil subjected to biological soil disinfestation.</title>
        <authorList>
            <person name="Ueki A."/>
            <person name="Tonouchi A."/>
        </authorList>
    </citation>
    <scope>NUCLEOTIDE SEQUENCE [LARGE SCALE GENOMIC DNA]</scope>
    <source>
        <strain evidence="1 2">TW1</strain>
    </source>
</reference>
<keyword evidence="2" id="KW-1185">Reference proteome</keyword>
<evidence type="ECO:0000313" key="2">
    <source>
        <dbReference type="Proteomes" id="UP000580568"/>
    </source>
</evidence>